<proteinExistence type="predicted"/>
<accession>A0A2I2FJK7</accession>
<name>A0A2I2FJK7_ASPCN</name>
<gene>
    <name evidence="1" type="ORF">BDW47DRAFT_100844</name>
</gene>
<reference evidence="1 2" key="1">
    <citation type="submission" date="2017-12" db="EMBL/GenBank/DDBJ databases">
        <authorList>
            <consortium name="DOE Joint Genome Institute"/>
            <person name="Haridas S."/>
            <person name="Kjaerbolling I."/>
            <person name="Vesth T.C."/>
            <person name="Frisvad J.C."/>
            <person name="Nybo J.L."/>
            <person name="Theobald S."/>
            <person name="Kuo A."/>
            <person name="Bowyer P."/>
            <person name="Matsuda Y."/>
            <person name="Mondo S."/>
            <person name="Lyhne E.K."/>
            <person name="Kogle M.E."/>
            <person name="Clum A."/>
            <person name="Lipzen A."/>
            <person name="Salamov A."/>
            <person name="Ngan C.Y."/>
            <person name="Daum C."/>
            <person name="Chiniquy J."/>
            <person name="Barry K."/>
            <person name="LaButti K."/>
            <person name="Simmons B.A."/>
            <person name="Magnuson J.K."/>
            <person name="Mortensen U.H."/>
            <person name="Larsen T.O."/>
            <person name="Grigoriev I.V."/>
            <person name="Baker S.E."/>
            <person name="Andersen M.R."/>
            <person name="Nordberg H.P."/>
            <person name="Cantor M.N."/>
            <person name="Hua S.X."/>
        </authorList>
    </citation>
    <scope>NUCLEOTIDE SEQUENCE [LARGE SCALE GENOMIC DNA]</scope>
    <source>
        <strain evidence="1 2">CBS 102.13</strain>
    </source>
</reference>
<keyword evidence="2" id="KW-1185">Reference proteome</keyword>
<dbReference type="AlphaFoldDB" id="A0A2I2FJK7"/>
<dbReference type="RefSeq" id="XP_024674806.1">
    <property type="nucleotide sequence ID" value="XM_024811538.1"/>
</dbReference>
<evidence type="ECO:0000313" key="2">
    <source>
        <dbReference type="Proteomes" id="UP000234585"/>
    </source>
</evidence>
<dbReference type="OrthoDB" id="5296720at2759"/>
<evidence type="ECO:0008006" key="3">
    <source>
        <dbReference type="Google" id="ProtNLM"/>
    </source>
</evidence>
<dbReference type="STRING" id="41067.A0A2I2FJK7"/>
<protein>
    <recommendedName>
        <fullName evidence="3">F-box domain-containing protein</fullName>
    </recommendedName>
</protein>
<dbReference type="Proteomes" id="UP000234585">
    <property type="component" value="Unassembled WGS sequence"/>
</dbReference>
<evidence type="ECO:0000313" key="1">
    <source>
        <dbReference type="EMBL" id="PLB40794.1"/>
    </source>
</evidence>
<dbReference type="GeneID" id="36518698"/>
<organism evidence="1 2">
    <name type="scientific">Aspergillus candidus</name>
    <dbReference type="NCBI Taxonomy" id="41067"/>
    <lineage>
        <taxon>Eukaryota</taxon>
        <taxon>Fungi</taxon>
        <taxon>Dikarya</taxon>
        <taxon>Ascomycota</taxon>
        <taxon>Pezizomycotina</taxon>
        <taxon>Eurotiomycetes</taxon>
        <taxon>Eurotiomycetidae</taxon>
        <taxon>Eurotiales</taxon>
        <taxon>Aspergillaceae</taxon>
        <taxon>Aspergillus</taxon>
        <taxon>Aspergillus subgen. Circumdati</taxon>
    </lineage>
</organism>
<dbReference type="EMBL" id="KZ559123">
    <property type="protein sequence ID" value="PLB40794.1"/>
    <property type="molecule type" value="Genomic_DNA"/>
</dbReference>
<sequence length="381" mass="42936">MPRQLSALESLPSELLDEIIFYLSVSPPSLANFHQPPNPRMVRNGTRDLKNLARVSLRLREVALPPLFAHACFNLEDVDDFLAFVASFDLKQYVSSIVVKGKDTPGERDDPLWWRRVLSRLDPLRVTVIAPPRFIGAMLDTPIMEGHSWAFEVPLQVLQLERDSRERDPMLSSQIEEPSSLLDTRSWSSLSFNESSSLKAYNHYEYFLFQVPSLVREWGSTAATPSCPEQLFLSLSLNNLTSFQYTAVFPFYNHVKLVLNAVSLMTSLQSLRIQLAPCRGDKIIEIEQRGSMDPSDPWMELATGYSLIAQAVSDLADVGRLVTFSSGDYDFDALRSELAPILYDVLNDHEWLHDGHGTWVKKKVSPMGVATESISTVDTVV</sequence>